<dbReference type="STRING" id="584787.GCA_001247655_02928"/>
<dbReference type="SUPFAM" id="SSF101498">
    <property type="entry name" value="Anti-sigma factor FlgM"/>
    <property type="match status" value="1"/>
</dbReference>
<evidence type="ECO:0000313" key="4">
    <source>
        <dbReference type="Proteomes" id="UP000268033"/>
    </source>
</evidence>
<feature type="region of interest" description="Disordered" evidence="1">
    <location>
        <begin position="16"/>
        <end position="35"/>
    </location>
</feature>
<gene>
    <name evidence="3" type="ORF">EDC28_105180</name>
</gene>
<feature type="domain" description="Anti-sigma-28 factor FlgM C-terminal" evidence="2">
    <location>
        <begin position="40"/>
        <end position="81"/>
    </location>
</feature>
<evidence type="ECO:0000259" key="2">
    <source>
        <dbReference type="Pfam" id="PF04316"/>
    </source>
</evidence>
<dbReference type="Pfam" id="PF04316">
    <property type="entry name" value="FlgM"/>
    <property type="match status" value="1"/>
</dbReference>
<keyword evidence="4" id="KW-1185">Reference proteome</keyword>
<name>A0A3N1PCQ3_9GAMM</name>
<dbReference type="InterPro" id="IPR035890">
    <property type="entry name" value="Anti-sigma-28_factor_FlgM_sf"/>
</dbReference>
<reference evidence="3 4" key="1">
    <citation type="submission" date="2018-11" db="EMBL/GenBank/DDBJ databases">
        <title>Genomic Encyclopedia of Type Strains, Phase IV (KMG-IV): sequencing the most valuable type-strain genomes for metagenomic binning, comparative biology and taxonomic classification.</title>
        <authorList>
            <person name="Goeker M."/>
        </authorList>
    </citation>
    <scope>NUCLEOTIDE SEQUENCE [LARGE SCALE GENOMIC DNA]</scope>
    <source>
        <strain evidence="3 4">DSM 21945</strain>
    </source>
</reference>
<comment type="caution">
    <text evidence="3">The sequence shown here is derived from an EMBL/GenBank/DDBJ whole genome shotgun (WGS) entry which is preliminary data.</text>
</comment>
<dbReference type="EMBL" id="RJUL01000005">
    <property type="protein sequence ID" value="ROQ25869.1"/>
    <property type="molecule type" value="Genomic_DNA"/>
</dbReference>
<dbReference type="Proteomes" id="UP000268033">
    <property type="component" value="Unassembled WGS sequence"/>
</dbReference>
<proteinExistence type="predicted"/>
<evidence type="ECO:0000313" key="3">
    <source>
        <dbReference type="EMBL" id="ROQ25869.1"/>
    </source>
</evidence>
<protein>
    <submittedName>
        <fullName evidence="3">FlgM family anti-sigma-28 factor</fullName>
    </submittedName>
</protein>
<sequence length="86" mass="9031">MKIDSSTNVYNLAPRAKSEAPVANTKAAPAKSQAPEINNQDLAAVMQGSSDVDVNKVNAVRQALEAGQIRFDADGLAESILATHQP</sequence>
<organism evidence="3 4">
    <name type="scientific">Gallaecimonas pentaromativorans</name>
    <dbReference type="NCBI Taxonomy" id="584787"/>
    <lineage>
        <taxon>Bacteria</taxon>
        <taxon>Pseudomonadati</taxon>
        <taxon>Pseudomonadota</taxon>
        <taxon>Gammaproteobacteria</taxon>
        <taxon>Enterobacterales</taxon>
        <taxon>Gallaecimonadaceae</taxon>
        <taxon>Gallaecimonas</taxon>
    </lineage>
</organism>
<dbReference type="InterPro" id="IPR031316">
    <property type="entry name" value="FlgM_C"/>
</dbReference>
<evidence type="ECO:0000256" key="1">
    <source>
        <dbReference type="SAM" id="MobiDB-lite"/>
    </source>
</evidence>
<accession>A0A3N1PCQ3</accession>
<dbReference type="RefSeq" id="WP_050658421.1">
    <property type="nucleotide sequence ID" value="NZ_JBLXAC010000003.1"/>
</dbReference>
<dbReference type="AlphaFoldDB" id="A0A3N1PCQ3"/>
<dbReference type="OrthoDB" id="5298032at2"/>